<proteinExistence type="predicted"/>
<reference evidence="2 3" key="1">
    <citation type="submission" date="2022-01" db="EMBL/GenBank/DDBJ databases">
        <title>Alkalihalobacillus sp. EGI L200015, a novel bacterium isolated from a salt lake sediment.</title>
        <authorList>
            <person name="Gao L."/>
            <person name="Fang B.-Z."/>
            <person name="Li W.-J."/>
        </authorList>
    </citation>
    <scope>NUCLEOTIDE SEQUENCE [LARGE SCALE GENOMIC DNA]</scope>
    <source>
        <strain evidence="2 3">KCTC 12718</strain>
    </source>
</reference>
<dbReference type="Gene3D" id="3.40.30.10">
    <property type="entry name" value="Glutaredoxin"/>
    <property type="match status" value="1"/>
</dbReference>
<dbReference type="EMBL" id="JAKIJS010000001">
    <property type="protein sequence ID" value="MCF6138977.1"/>
    <property type="molecule type" value="Genomic_DNA"/>
</dbReference>
<gene>
    <name evidence="2" type="ORF">L2716_14655</name>
</gene>
<feature type="domain" description="DSBA-like thioredoxin" evidence="1">
    <location>
        <begin position="4"/>
        <end position="162"/>
    </location>
</feature>
<dbReference type="Pfam" id="PF01323">
    <property type="entry name" value="DSBA"/>
    <property type="match status" value="1"/>
</dbReference>
<dbReference type="SUPFAM" id="SSF52833">
    <property type="entry name" value="Thioredoxin-like"/>
    <property type="match status" value="1"/>
</dbReference>
<dbReference type="PANTHER" id="PTHR13887">
    <property type="entry name" value="GLUTATHIONE S-TRANSFERASE KAPPA"/>
    <property type="match status" value="1"/>
</dbReference>
<sequence>MAGKDIEVEWKPFELRPEPVPPIDPDSDYIQNAWKHSVKPLSEKLGVEMNFPPVQPRTHLAFEGFQFAKGKDKANEYNHRMLKAFFVEGKDLGNVDVLVELAKEVGLDSEEFREAIESRKYKDVHKAALNEAAEQDIRAVPTFFIGDRKLQGLYPADRLTQIIDSEIEKQQKAENTTEEGLSCDINGC</sequence>
<accession>A0ABS9H1W6</accession>
<comment type="caution">
    <text evidence="2">The sequence shown here is derived from an EMBL/GenBank/DDBJ whole genome shotgun (WGS) entry which is preliminary data.</text>
</comment>
<dbReference type="PANTHER" id="PTHR13887:SF33">
    <property type="entry name" value="ISOMERASE"/>
    <property type="match status" value="1"/>
</dbReference>
<protein>
    <submittedName>
        <fullName evidence="2">DsbA family protein</fullName>
    </submittedName>
</protein>
<evidence type="ECO:0000313" key="3">
    <source>
        <dbReference type="Proteomes" id="UP001649381"/>
    </source>
</evidence>
<dbReference type="Proteomes" id="UP001649381">
    <property type="component" value="Unassembled WGS sequence"/>
</dbReference>
<keyword evidence="3" id="KW-1185">Reference proteome</keyword>
<dbReference type="InterPro" id="IPR036249">
    <property type="entry name" value="Thioredoxin-like_sf"/>
</dbReference>
<dbReference type="InterPro" id="IPR001853">
    <property type="entry name" value="DSBA-like_thioredoxin_dom"/>
</dbReference>
<evidence type="ECO:0000259" key="1">
    <source>
        <dbReference type="Pfam" id="PF01323"/>
    </source>
</evidence>
<organism evidence="2 3">
    <name type="scientific">Pseudalkalibacillus berkeleyi</name>
    <dbReference type="NCBI Taxonomy" id="1069813"/>
    <lineage>
        <taxon>Bacteria</taxon>
        <taxon>Bacillati</taxon>
        <taxon>Bacillota</taxon>
        <taxon>Bacilli</taxon>
        <taxon>Bacillales</taxon>
        <taxon>Fictibacillaceae</taxon>
        <taxon>Pseudalkalibacillus</taxon>
    </lineage>
</organism>
<evidence type="ECO:0000313" key="2">
    <source>
        <dbReference type="EMBL" id="MCF6138977.1"/>
    </source>
</evidence>
<name>A0ABS9H1W6_9BACL</name>